<comment type="subcellular location">
    <subcellularLocation>
        <location evidence="1">Cell membrane</location>
        <topology evidence="1">Multi-pass membrane protein</topology>
    </subcellularLocation>
</comment>
<evidence type="ECO:0000256" key="6">
    <source>
        <dbReference type="SAM" id="Phobius"/>
    </source>
</evidence>
<feature type="transmembrane region" description="Helical" evidence="6">
    <location>
        <begin position="797"/>
        <end position="819"/>
    </location>
</feature>
<protein>
    <submittedName>
        <fullName evidence="8">FtsX-like permease family protein</fullName>
    </submittedName>
</protein>
<accession>A0A842HPH6</accession>
<feature type="transmembrane region" description="Helical" evidence="6">
    <location>
        <begin position="309"/>
        <end position="328"/>
    </location>
</feature>
<evidence type="ECO:0000256" key="3">
    <source>
        <dbReference type="ARBA" id="ARBA00022692"/>
    </source>
</evidence>
<evidence type="ECO:0000256" key="4">
    <source>
        <dbReference type="ARBA" id="ARBA00022989"/>
    </source>
</evidence>
<dbReference type="EMBL" id="JACJUU010000013">
    <property type="protein sequence ID" value="MBC2770839.1"/>
    <property type="molecule type" value="Genomic_DNA"/>
</dbReference>
<dbReference type="PANTHER" id="PTHR30287">
    <property type="entry name" value="MEMBRANE COMPONENT OF PREDICTED ABC SUPERFAMILY METABOLITE UPTAKE TRANSPORTER"/>
    <property type="match status" value="1"/>
</dbReference>
<sequence length="835" mass="89069">MSQRSSKASAFTLGLSALRRDWRAGELHVLLIALVIAVVAVTSVGFLADRVGQALGQNSVQMLGGDLALEADAPIDPEFVNRAQAGGLATAQTVSFPSMVGNQQGVRLASVRAVSNTYPLYPGLRVDIGDQKNIPAQSGPAHGSVWVDPQLLSLLAIQPGDRLDVGDLSLPVSGVIAYEPDRGVQFVNVAPRVMIHLDDLEATGLLGLGSRARYGLLVAGQGSALAEYKRWLEPSLARGQRLKTIDDASPEVRGSLQRAHQFLMLVALLTVMIAAVAIALATRRYQLRHHDGVAIMRCLGASRRQLQGALLTEFVVFGVLASALGVALGYGVHQVLVALVGVLFDTPLPAASFKPAGQGFMTGLLLLLGFALAPLAELGRVAPARVLRQERGAQLRYRAAPYMLGLAGFFLLALWVSGDFKLSVVIVGGVLLVLGLCAALAWAGVSALGYFRRQTGTPSVLRFALAGLARRKSLVVTQVCALSVGLLILLLLAITRTDLLQGWQNALPANAPNTFLINIQPEQRDVVQAALMQSGITQVQLAPMVRGRLVAINNAQVDSTSYDSPRAQRMVDREFNLSYRSTLPESNRLLSGQWLNAQGNEVSLESGVADTLGVGLGDRIDFDVAGQIVSVVVTSLREVKWDSFDVNFFALMSPAALDGAPTSYITSFYLPPRQGAFVQDLVRDFPNLTVFDVGAMLTQLKFILDQVVQAVQILFVFTIAAGVLVLAAAFFSTRDERMREVAILRMLGANSRQLSIAMAVELVLVGGLSGMLAAFGALSIGWAVAVYVIDIQFTWPLWPWAVGVLVGIAAALFAGALALRGVLRTPPLLSLRAMA</sequence>
<evidence type="ECO:0000256" key="1">
    <source>
        <dbReference type="ARBA" id="ARBA00004651"/>
    </source>
</evidence>
<feature type="domain" description="ABC3 transporter permease C-terminal" evidence="7">
    <location>
        <begin position="713"/>
        <end position="827"/>
    </location>
</feature>
<dbReference type="Pfam" id="PF02687">
    <property type="entry name" value="FtsX"/>
    <property type="match status" value="2"/>
</dbReference>
<feature type="transmembrane region" description="Helical" evidence="6">
    <location>
        <begin position="424"/>
        <end position="451"/>
    </location>
</feature>
<dbReference type="InterPro" id="IPR038766">
    <property type="entry name" value="Membrane_comp_ABC_pdt"/>
</dbReference>
<keyword evidence="2" id="KW-1003">Cell membrane</keyword>
<evidence type="ECO:0000313" key="9">
    <source>
        <dbReference type="Proteomes" id="UP000545386"/>
    </source>
</evidence>
<evidence type="ECO:0000313" key="8">
    <source>
        <dbReference type="EMBL" id="MBC2770839.1"/>
    </source>
</evidence>
<feature type="transmembrane region" description="Helical" evidence="6">
    <location>
        <begin position="754"/>
        <end position="785"/>
    </location>
</feature>
<keyword evidence="9" id="KW-1185">Reference proteome</keyword>
<keyword evidence="4 6" id="KW-1133">Transmembrane helix</keyword>
<feature type="transmembrane region" description="Helical" evidence="6">
    <location>
        <begin position="359"/>
        <end position="378"/>
    </location>
</feature>
<dbReference type="GO" id="GO:0005886">
    <property type="term" value="C:plasma membrane"/>
    <property type="evidence" value="ECO:0007669"/>
    <property type="project" value="UniProtKB-SubCell"/>
</dbReference>
<dbReference type="RefSeq" id="WP_185780502.1">
    <property type="nucleotide sequence ID" value="NZ_JACJUU010000013.1"/>
</dbReference>
<evidence type="ECO:0000256" key="2">
    <source>
        <dbReference type="ARBA" id="ARBA00022475"/>
    </source>
</evidence>
<keyword evidence="3 6" id="KW-0812">Transmembrane</keyword>
<feature type="transmembrane region" description="Helical" evidence="6">
    <location>
        <begin position="29"/>
        <end position="48"/>
    </location>
</feature>
<reference evidence="8 9" key="1">
    <citation type="submission" date="2020-08" db="EMBL/GenBank/DDBJ databases">
        <title>Paraeoetvoesia sp. YC-7-48 draft genome sequence.</title>
        <authorList>
            <person name="Yao L."/>
        </authorList>
    </citation>
    <scope>NUCLEOTIDE SEQUENCE [LARGE SCALE GENOMIC DNA]</scope>
    <source>
        <strain evidence="9">YC-7-48</strain>
    </source>
</reference>
<feature type="transmembrane region" description="Helical" evidence="6">
    <location>
        <begin position="472"/>
        <end position="494"/>
    </location>
</feature>
<evidence type="ECO:0000256" key="5">
    <source>
        <dbReference type="ARBA" id="ARBA00023136"/>
    </source>
</evidence>
<dbReference type="PANTHER" id="PTHR30287:SF1">
    <property type="entry name" value="INNER MEMBRANE PROTEIN"/>
    <property type="match status" value="1"/>
</dbReference>
<feature type="transmembrane region" description="Helical" evidence="6">
    <location>
        <begin position="262"/>
        <end position="281"/>
    </location>
</feature>
<gene>
    <name evidence="8" type="ORF">GTU67_13060</name>
</gene>
<feature type="transmembrane region" description="Helical" evidence="6">
    <location>
        <begin position="713"/>
        <end position="733"/>
    </location>
</feature>
<proteinExistence type="predicted"/>
<dbReference type="InterPro" id="IPR003838">
    <property type="entry name" value="ABC3_permease_C"/>
</dbReference>
<dbReference type="Proteomes" id="UP000545386">
    <property type="component" value="Unassembled WGS sequence"/>
</dbReference>
<dbReference type="AlphaFoldDB" id="A0A842HPH6"/>
<name>A0A842HPH6_9BURK</name>
<keyword evidence="5 6" id="KW-0472">Membrane</keyword>
<evidence type="ECO:0000259" key="7">
    <source>
        <dbReference type="Pfam" id="PF02687"/>
    </source>
</evidence>
<organism evidence="8 9">
    <name type="scientific">Pusillimonas minor</name>
    <dbReference type="NCBI Taxonomy" id="2697024"/>
    <lineage>
        <taxon>Bacteria</taxon>
        <taxon>Pseudomonadati</taxon>
        <taxon>Pseudomonadota</taxon>
        <taxon>Betaproteobacteria</taxon>
        <taxon>Burkholderiales</taxon>
        <taxon>Alcaligenaceae</taxon>
        <taxon>Pusillimonas</taxon>
    </lineage>
</organism>
<feature type="domain" description="ABC3 transporter permease C-terminal" evidence="7">
    <location>
        <begin position="265"/>
        <end position="378"/>
    </location>
</feature>
<comment type="caution">
    <text evidence="8">The sequence shown here is derived from an EMBL/GenBank/DDBJ whole genome shotgun (WGS) entry which is preliminary data.</text>
</comment>
<feature type="transmembrane region" description="Helical" evidence="6">
    <location>
        <begin position="399"/>
        <end position="418"/>
    </location>
</feature>